<comment type="caution">
    <text evidence="1">The sequence shown here is derived from an EMBL/GenBank/DDBJ whole genome shotgun (WGS) entry which is preliminary data.</text>
</comment>
<proteinExistence type="predicted"/>
<dbReference type="GeneID" id="86063170"/>
<dbReference type="Proteomes" id="UP000248057">
    <property type="component" value="Unassembled WGS sequence"/>
</dbReference>
<dbReference type="RefSeq" id="WP_110324413.1">
    <property type="nucleotide sequence ID" value="NZ_QJKD01000011.1"/>
</dbReference>
<reference evidence="1 2" key="1">
    <citation type="submission" date="2018-05" db="EMBL/GenBank/DDBJ databases">
        <title>Genomic Encyclopedia of Type Strains, Phase IV (KMG-IV): sequencing the most valuable type-strain genomes for metagenomic binning, comparative biology and taxonomic classification.</title>
        <authorList>
            <person name="Goeker M."/>
        </authorList>
    </citation>
    <scope>NUCLEOTIDE SEQUENCE [LARGE SCALE GENOMIC DNA]</scope>
    <source>
        <strain evidence="1 2">DSM 24995</strain>
    </source>
</reference>
<protein>
    <submittedName>
        <fullName evidence="1">Uncharacterized protein</fullName>
    </submittedName>
</protein>
<evidence type="ECO:0000313" key="1">
    <source>
        <dbReference type="EMBL" id="PXX50781.1"/>
    </source>
</evidence>
<keyword evidence="2" id="KW-1185">Reference proteome</keyword>
<sequence length="461" mass="53567">MWWDNDYTFHGKTDSYELMFNSPFAGKENVASFSKDKMNELKQYIEQLDQKHQVGLVKEDDLTSYNNPDFLWLSYELNRMRLRYNTSQRNPYTREVLPGHSQIPYVHICLNALAMSVSSLYPKSTLNEYKSSLKEHYVVEFELPFLKKYMEFLSGLFDDNPQIIDKNKRVVYQFKAPIYRKSPFAAMFDYRHEIPAVIFHQSVLMLLSHELAHIGNGHLKLIASDNAYGLSQDVLRACENDADCTALCWLLGSRILDVEGTCLEISADDYIKELALAICSVYMLLSWSYDKDHRKWNVESINKKAHFPASVRAYNMLNLAYSRLLKIGEWCERDGIVTSDKVKIDKAFTEKAFSLGMEMIRAFDRTFFMKHAHTEEVCELFDKGEAREVYQMVVQELSEGSVDVGIADTFYMIGCTKEAQAELKKIHELWPEVRSRLQKVNPYCQLAAVEPWNELPEQLII</sequence>
<accession>A0A2V3XZU1</accession>
<dbReference type="EMBL" id="QJKD01000011">
    <property type="protein sequence ID" value="PXX50781.1"/>
    <property type="molecule type" value="Genomic_DNA"/>
</dbReference>
<dbReference type="AlphaFoldDB" id="A0A2V3XZU1"/>
<name>A0A2V3XZU1_9FIRM</name>
<evidence type="ECO:0000313" key="2">
    <source>
        <dbReference type="Proteomes" id="UP000248057"/>
    </source>
</evidence>
<gene>
    <name evidence="1" type="ORF">DFR60_11172</name>
</gene>
<organism evidence="1 2">
    <name type="scientific">Hungatella effluvii</name>
    <dbReference type="NCBI Taxonomy" id="1096246"/>
    <lineage>
        <taxon>Bacteria</taxon>
        <taxon>Bacillati</taxon>
        <taxon>Bacillota</taxon>
        <taxon>Clostridia</taxon>
        <taxon>Lachnospirales</taxon>
        <taxon>Lachnospiraceae</taxon>
        <taxon>Hungatella</taxon>
    </lineage>
</organism>